<dbReference type="Proteomes" id="UP000663864">
    <property type="component" value="Unassembled WGS sequence"/>
</dbReference>
<dbReference type="Proteomes" id="UP000663836">
    <property type="component" value="Unassembled WGS sequence"/>
</dbReference>
<dbReference type="InterPro" id="IPR013763">
    <property type="entry name" value="Cyclin-like_dom"/>
</dbReference>
<name>A0A814E5T4_9BILA</name>
<evidence type="ECO:0000256" key="1">
    <source>
        <dbReference type="ARBA" id="ARBA00023127"/>
    </source>
</evidence>
<evidence type="ECO:0000259" key="3">
    <source>
        <dbReference type="SMART" id="SM00385"/>
    </source>
</evidence>
<evidence type="ECO:0000313" key="6">
    <source>
        <dbReference type="EMBL" id="CAF3876111.1"/>
    </source>
</evidence>
<evidence type="ECO:0000259" key="4">
    <source>
        <dbReference type="SMART" id="SM01332"/>
    </source>
</evidence>
<keyword evidence="1 2" id="KW-0195">Cyclin</keyword>
<evidence type="ECO:0008006" key="8">
    <source>
        <dbReference type="Google" id="ProtNLM"/>
    </source>
</evidence>
<reference evidence="5" key="1">
    <citation type="submission" date="2021-02" db="EMBL/GenBank/DDBJ databases">
        <authorList>
            <person name="Nowell W R."/>
        </authorList>
    </citation>
    <scope>NUCLEOTIDE SEQUENCE</scope>
</reference>
<dbReference type="InterPro" id="IPR006671">
    <property type="entry name" value="Cyclin_N"/>
</dbReference>
<dbReference type="SMART" id="SM01332">
    <property type="entry name" value="Cyclin_C"/>
    <property type="match status" value="1"/>
</dbReference>
<dbReference type="PANTHER" id="PTHR10177">
    <property type="entry name" value="CYCLINS"/>
    <property type="match status" value="1"/>
</dbReference>
<dbReference type="InterPro" id="IPR004367">
    <property type="entry name" value="Cyclin_C-dom"/>
</dbReference>
<dbReference type="Gene3D" id="1.10.472.10">
    <property type="entry name" value="Cyclin-like"/>
    <property type="match status" value="2"/>
</dbReference>
<dbReference type="InterPro" id="IPR036915">
    <property type="entry name" value="Cyclin-like_sf"/>
</dbReference>
<dbReference type="SUPFAM" id="SSF47954">
    <property type="entry name" value="Cyclin-like"/>
    <property type="match status" value="1"/>
</dbReference>
<dbReference type="EMBL" id="CAJNOT010000385">
    <property type="protein sequence ID" value="CAF0963419.1"/>
    <property type="molecule type" value="Genomic_DNA"/>
</dbReference>
<dbReference type="EMBL" id="CAJOBD010002358">
    <property type="protein sequence ID" value="CAF3876111.1"/>
    <property type="molecule type" value="Genomic_DNA"/>
</dbReference>
<protein>
    <recommendedName>
        <fullName evidence="8">Cyclin-like domain-containing protein</fullName>
    </recommendedName>
</protein>
<dbReference type="AlphaFoldDB" id="A0A814E5T4"/>
<feature type="domain" description="Cyclin C-terminal" evidence="4">
    <location>
        <begin position="131"/>
        <end position="245"/>
    </location>
</feature>
<proteinExistence type="inferred from homology"/>
<organism evidence="5 7">
    <name type="scientific">Rotaria sordida</name>
    <dbReference type="NCBI Taxonomy" id="392033"/>
    <lineage>
        <taxon>Eukaryota</taxon>
        <taxon>Metazoa</taxon>
        <taxon>Spiralia</taxon>
        <taxon>Gnathifera</taxon>
        <taxon>Rotifera</taxon>
        <taxon>Eurotatoria</taxon>
        <taxon>Bdelloidea</taxon>
        <taxon>Philodinida</taxon>
        <taxon>Philodinidae</taxon>
        <taxon>Rotaria</taxon>
    </lineage>
</organism>
<accession>A0A814E5T4</accession>
<dbReference type="InterPro" id="IPR039361">
    <property type="entry name" value="Cyclin"/>
</dbReference>
<evidence type="ECO:0000313" key="5">
    <source>
        <dbReference type="EMBL" id="CAF0963419.1"/>
    </source>
</evidence>
<gene>
    <name evidence="6" type="ORF">JBS370_LOCUS19585</name>
    <name evidence="5" type="ORF">ZHD862_LOCUS10645</name>
</gene>
<evidence type="ECO:0000256" key="2">
    <source>
        <dbReference type="RuleBase" id="RU000383"/>
    </source>
</evidence>
<dbReference type="Pfam" id="PF00134">
    <property type="entry name" value="Cyclin_N"/>
    <property type="match status" value="1"/>
</dbReference>
<sequence>MEQQQLITMFSIEKSFYLNKSIKSHPKRRFIADIIHKLNDDEKMSDDIFALTMYIFDRFSLKYSLSINDHDWQLIALSCYNLAKKLRTNILINNENEQTSWIFLNENYSDEEIFNTEQLIVETLDWDLSIIVPHDYIPLIFQSFLLNETDQAKIRLHVQILLSIGICELNTLTILPSILCCACIKAAIKGLCIINIHQIDELLLKIIHCNKSDLINTQRIIEHLFQYCVQEIFPSPRRRCLVPIDTNNKTNPSPRVK</sequence>
<dbReference type="Pfam" id="PF02984">
    <property type="entry name" value="Cyclin_C"/>
    <property type="match status" value="1"/>
</dbReference>
<dbReference type="SMART" id="SM00385">
    <property type="entry name" value="CYCLIN"/>
    <property type="match status" value="1"/>
</dbReference>
<comment type="caution">
    <text evidence="5">The sequence shown here is derived from an EMBL/GenBank/DDBJ whole genome shotgun (WGS) entry which is preliminary data.</text>
</comment>
<evidence type="ECO:0000313" key="7">
    <source>
        <dbReference type="Proteomes" id="UP000663864"/>
    </source>
</evidence>
<feature type="domain" description="Cyclin-like" evidence="3">
    <location>
        <begin position="29"/>
        <end position="122"/>
    </location>
</feature>
<comment type="similarity">
    <text evidence="2">Belongs to the cyclin family.</text>
</comment>